<dbReference type="Pfam" id="PF07221">
    <property type="entry name" value="GlcNAc_2-epim"/>
    <property type="match status" value="1"/>
</dbReference>
<comment type="similarity">
    <text evidence="1">Belongs to the N-acylglucosamine 2-epimerase family.</text>
</comment>
<reference evidence="3 4" key="1">
    <citation type="submission" date="2019-02" db="EMBL/GenBank/DDBJ databases">
        <title>Deep-cultivation of Planctomycetes and their phenomic and genomic characterization uncovers novel biology.</title>
        <authorList>
            <person name="Wiegand S."/>
            <person name="Jogler M."/>
            <person name="Boedeker C."/>
            <person name="Pinto D."/>
            <person name="Vollmers J."/>
            <person name="Rivas-Marin E."/>
            <person name="Kohn T."/>
            <person name="Peeters S.H."/>
            <person name="Heuer A."/>
            <person name="Rast P."/>
            <person name="Oberbeckmann S."/>
            <person name="Bunk B."/>
            <person name="Jeske O."/>
            <person name="Meyerdierks A."/>
            <person name="Storesund J.E."/>
            <person name="Kallscheuer N."/>
            <person name="Luecker S."/>
            <person name="Lage O.M."/>
            <person name="Pohl T."/>
            <person name="Merkel B.J."/>
            <person name="Hornburger P."/>
            <person name="Mueller R.-W."/>
            <person name="Bruemmer F."/>
            <person name="Labrenz M."/>
            <person name="Spormann A.M."/>
            <person name="Op den Camp H."/>
            <person name="Overmann J."/>
            <person name="Amann R."/>
            <person name="Jetten M.S.M."/>
            <person name="Mascher T."/>
            <person name="Medema M.H."/>
            <person name="Devos D.P."/>
            <person name="Kaster A.-K."/>
            <person name="Ovreas L."/>
            <person name="Rohde M."/>
            <person name="Galperin M.Y."/>
            <person name="Jogler C."/>
        </authorList>
    </citation>
    <scope>NUCLEOTIDE SEQUENCE [LARGE SCALE GENOMIC DNA]</scope>
    <source>
        <strain evidence="3 4">KS4</strain>
    </source>
</reference>
<dbReference type="FunFam" id="1.50.10.10:FF:000021">
    <property type="entry name" value="N-acylglucosamine 2-epimerase"/>
    <property type="match status" value="1"/>
</dbReference>
<accession>A0A517YPC4</accession>
<dbReference type="EC" id="5.1.3.11" evidence="3"/>
<gene>
    <name evidence="3" type="primary">ce</name>
    <name evidence="3" type="ORF">KS4_00980</name>
</gene>
<dbReference type="AlphaFoldDB" id="A0A517YPC4"/>
<dbReference type="SUPFAM" id="SSF48208">
    <property type="entry name" value="Six-hairpin glycosidases"/>
    <property type="match status" value="1"/>
</dbReference>
<dbReference type="InterPro" id="IPR008928">
    <property type="entry name" value="6-hairpin_glycosidase_sf"/>
</dbReference>
<evidence type="ECO:0000313" key="4">
    <source>
        <dbReference type="Proteomes" id="UP000317369"/>
    </source>
</evidence>
<evidence type="ECO:0000313" key="3">
    <source>
        <dbReference type="EMBL" id="QDU32069.1"/>
    </source>
</evidence>
<dbReference type="OrthoDB" id="5141876at2"/>
<organism evidence="3 4">
    <name type="scientific">Poriferisphaera corsica</name>
    <dbReference type="NCBI Taxonomy" id="2528020"/>
    <lineage>
        <taxon>Bacteria</taxon>
        <taxon>Pseudomonadati</taxon>
        <taxon>Planctomycetota</taxon>
        <taxon>Phycisphaerae</taxon>
        <taxon>Phycisphaerales</taxon>
        <taxon>Phycisphaeraceae</taxon>
        <taxon>Poriferisphaera</taxon>
    </lineage>
</organism>
<dbReference type="GO" id="GO:0047736">
    <property type="term" value="F:cellobiose epimerase activity"/>
    <property type="evidence" value="ECO:0007669"/>
    <property type="project" value="UniProtKB-EC"/>
</dbReference>
<evidence type="ECO:0000256" key="2">
    <source>
        <dbReference type="ARBA" id="ARBA00023235"/>
    </source>
</evidence>
<protein>
    <submittedName>
        <fullName evidence="3">Cellobiose 2-epimerase</fullName>
        <ecNumber evidence="3">5.1.3.11</ecNumber>
    </submittedName>
</protein>
<dbReference type="Proteomes" id="UP000317369">
    <property type="component" value="Chromosome"/>
</dbReference>
<proteinExistence type="inferred from homology"/>
<dbReference type="EMBL" id="CP036425">
    <property type="protein sequence ID" value="QDU32069.1"/>
    <property type="molecule type" value="Genomic_DNA"/>
</dbReference>
<dbReference type="RefSeq" id="WP_145073035.1">
    <property type="nucleotide sequence ID" value="NZ_CP036425.1"/>
</dbReference>
<dbReference type="PANTHER" id="PTHR15108">
    <property type="entry name" value="N-ACYLGLUCOSAMINE-2-EPIMERASE"/>
    <property type="match status" value="1"/>
</dbReference>
<dbReference type="InterPro" id="IPR012341">
    <property type="entry name" value="6hp_glycosidase-like_sf"/>
</dbReference>
<evidence type="ECO:0000256" key="1">
    <source>
        <dbReference type="ARBA" id="ARBA00008558"/>
    </source>
</evidence>
<keyword evidence="4" id="KW-1185">Reference proteome</keyword>
<sequence>MEKSRLESLLGIYKGGLIDDVLPFWLKHSLDHEYGGFMTCVDRDGSLLDTDKGGWQQGRAIWTYANMWNFHEQKPEYLDAAKLSMRFMDENMFDSDGRMFFQLTKDGKPIRKRRYTFTETFGAIASASFARATGNDFYADRARNLIDLILKYNNTPGLVEPKFTGVRPAKGIGTPMIMMATCQELRAALDTDEWDDLIMRCIDEIEKDFVKPELEVCMEQVSPEGEIIEHIDGQTLNPGHAIEASWFILHEARYRNNDKRLIDLGLNILNWMWARGIDKEFGGLMYFVGLNGKPVQEYWQDMKFWWPHNEAIIATLYAYAMTGEKKYAEMHQQVHDWAYKFFPDAEHGDWFGYLRRDGQISQPSKGNIFKGPFHLPRMQLMCWKLCEDMLAGKFDKVKFKD</sequence>
<dbReference type="InterPro" id="IPR010819">
    <property type="entry name" value="AGE/CE"/>
</dbReference>
<dbReference type="Gene3D" id="1.50.10.10">
    <property type="match status" value="1"/>
</dbReference>
<dbReference type="GO" id="GO:0005975">
    <property type="term" value="P:carbohydrate metabolic process"/>
    <property type="evidence" value="ECO:0007669"/>
    <property type="project" value="InterPro"/>
</dbReference>
<name>A0A517YPC4_9BACT</name>
<keyword evidence="2 3" id="KW-0413">Isomerase</keyword>
<dbReference type="KEGG" id="pcor:KS4_00980"/>